<organism evidence="2 3">
    <name type="scientific">Clostridium tetanomorphum</name>
    <dbReference type="NCBI Taxonomy" id="1553"/>
    <lineage>
        <taxon>Bacteria</taxon>
        <taxon>Bacillati</taxon>
        <taxon>Bacillota</taxon>
        <taxon>Clostridia</taxon>
        <taxon>Eubacteriales</taxon>
        <taxon>Clostridiaceae</taxon>
        <taxon>Clostridium</taxon>
    </lineage>
</organism>
<dbReference type="AlphaFoldDB" id="A0A923E7I4"/>
<reference evidence="2 3" key="1">
    <citation type="submission" date="2020-04" db="EMBL/GenBank/DDBJ databases">
        <title>Genomic insights into acetone-butanol-ethanol (ABE) fermentation by sequencing solventogenic clostridia strains.</title>
        <authorList>
            <person name="Brown S."/>
        </authorList>
    </citation>
    <scope>NUCLEOTIDE SEQUENCE [LARGE SCALE GENOMIC DNA]</scope>
    <source>
        <strain evidence="2 3">DJ011</strain>
    </source>
</reference>
<proteinExistence type="predicted"/>
<dbReference type="EMBL" id="JAAZWO010000008">
    <property type="protein sequence ID" value="MBC2397905.1"/>
    <property type="molecule type" value="Genomic_DNA"/>
</dbReference>
<sequence>MKFKEKSTSKKSVSTKALYVAALMIALIAVSSLINNIMIFKDAVTQYVAQGYTYTEVIKQLIPMQLLPGVFESIAVYGGIASVLFAAGTINEKVSKSLIMLLEVQGNKNQSEENNYEDNVVDVESMELLEETGAIDQVNQAVEIANS</sequence>
<keyword evidence="1" id="KW-0812">Transmembrane</keyword>
<keyword evidence="1" id="KW-0472">Membrane</keyword>
<keyword evidence="1" id="KW-1133">Transmembrane helix</keyword>
<evidence type="ECO:0000313" key="2">
    <source>
        <dbReference type="EMBL" id="MBC2397905.1"/>
    </source>
</evidence>
<feature type="transmembrane region" description="Helical" evidence="1">
    <location>
        <begin position="20"/>
        <end position="40"/>
    </location>
</feature>
<dbReference type="Proteomes" id="UP000563151">
    <property type="component" value="Unassembled WGS sequence"/>
</dbReference>
<protein>
    <submittedName>
        <fullName evidence="2">Uncharacterized protein</fullName>
    </submittedName>
</protein>
<dbReference type="RefSeq" id="WP_051593207.1">
    <property type="nucleotide sequence ID" value="NZ_JAAZWO010000008.1"/>
</dbReference>
<evidence type="ECO:0000313" key="3">
    <source>
        <dbReference type="Proteomes" id="UP000563151"/>
    </source>
</evidence>
<accession>A0A923E7I4</accession>
<feature type="transmembrane region" description="Helical" evidence="1">
    <location>
        <begin position="74"/>
        <end position="91"/>
    </location>
</feature>
<comment type="caution">
    <text evidence="2">The sequence shown here is derived from an EMBL/GenBank/DDBJ whole genome shotgun (WGS) entry which is preliminary data.</text>
</comment>
<keyword evidence="3" id="KW-1185">Reference proteome</keyword>
<gene>
    <name evidence="2" type="ORF">HGG79_08970</name>
</gene>
<name>A0A923E7I4_CLOTT</name>
<evidence type="ECO:0000256" key="1">
    <source>
        <dbReference type="SAM" id="Phobius"/>
    </source>
</evidence>